<dbReference type="PROSITE" id="PS00622">
    <property type="entry name" value="HTH_LUXR_1"/>
    <property type="match status" value="1"/>
</dbReference>
<dbReference type="Proteomes" id="UP001519295">
    <property type="component" value="Unassembled WGS sequence"/>
</dbReference>
<dbReference type="EMBL" id="JAGINU010000001">
    <property type="protein sequence ID" value="MBP2367384.1"/>
    <property type="molecule type" value="Genomic_DNA"/>
</dbReference>
<protein>
    <submittedName>
        <fullName evidence="5">DNA-binding NarL/FixJ family response regulator</fullName>
    </submittedName>
</protein>
<reference evidence="5 6" key="1">
    <citation type="submission" date="2021-03" db="EMBL/GenBank/DDBJ databases">
        <title>Sequencing the genomes of 1000 actinobacteria strains.</title>
        <authorList>
            <person name="Klenk H.-P."/>
        </authorList>
    </citation>
    <scope>NUCLEOTIDE SEQUENCE [LARGE SCALE GENOMIC DNA]</scope>
    <source>
        <strain evidence="5 6">DSM 45256</strain>
    </source>
</reference>
<dbReference type="SMART" id="SM00448">
    <property type="entry name" value="REC"/>
    <property type="match status" value="1"/>
</dbReference>
<sequence length="254" mass="27568">MTPARVGDGRVSSSRTADVGGPLTSRTVLILDDHELVGTSLANALQRDGVQARYRPVHSEHDVHAAVDGVAPGLLVLDLDLGRDQHGRRVDTIPLIPGLRAAGWRILVLSGSSNPLRIGAALHHGGFTWVSKAASMPTLFASVREARAGRSLLAPDRREELVRRYLEWDRRQRAVRAKLDTLTRREREVLDLLASGMRVQAIAHHFVVSLPTVRTQVRAVLAKLGVGSQLEAVAMVRSIDSVDGTPGVPERGVR</sequence>
<dbReference type="SUPFAM" id="SSF46894">
    <property type="entry name" value="C-terminal effector domain of the bipartite response regulators"/>
    <property type="match status" value="1"/>
</dbReference>
<dbReference type="PANTHER" id="PTHR43214">
    <property type="entry name" value="TWO-COMPONENT RESPONSE REGULATOR"/>
    <property type="match status" value="1"/>
</dbReference>
<dbReference type="InterPro" id="IPR016032">
    <property type="entry name" value="Sig_transdc_resp-reg_C-effctor"/>
</dbReference>
<keyword evidence="6" id="KW-1185">Reference proteome</keyword>
<dbReference type="PROSITE" id="PS50043">
    <property type="entry name" value="HTH_LUXR_2"/>
    <property type="match status" value="1"/>
</dbReference>
<dbReference type="Gene3D" id="1.10.10.10">
    <property type="entry name" value="Winged helix-like DNA-binding domain superfamily/Winged helix DNA-binding domain"/>
    <property type="match status" value="1"/>
</dbReference>
<feature type="domain" description="HTH luxR-type" evidence="3">
    <location>
        <begin position="175"/>
        <end position="240"/>
    </location>
</feature>
<dbReference type="PROSITE" id="PS50110">
    <property type="entry name" value="RESPONSE_REGULATORY"/>
    <property type="match status" value="1"/>
</dbReference>
<name>A0ABS4VTZ2_9PSEU</name>
<dbReference type="CDD" id="cd06170">
    <property type="entry name" value="LuxR_C_like"/>
    <property type="match status" value="1"/>
</dbReference>
<dbReference type="InterPro" id="IPR001789">
    <property type="entry name" value="Sig_transdc_resp-reg_receiver"/>
</dbReference>
<gene>
    <name evidence="5" type="ORF">JOF36_003080</name>
</gene>
<evidence type="ECO:0000313" key="5">
    <source>
        <dbReference type="EMBL" id="MBP2367384.1"/>
    </source>
</evidence>
<dbReference type="InterPro" id="IPR036388">
    <property type="entry name" value="WH-like_DNA-bd_sf"/>
</dbReference>
<dbReference type="GO" id="GO:0003677">
    <property type="term" value="F:DNA binding"/>
    <property type="evidence" value="ECO:0007669"/>
    <property type="project" value="UniProtKB-KW"/>
</dbReference>
<feature type="modified residue" description="4-aspartylphosphate" evidence="2">
    <location>
        <position position="78"/>
    </location>
</feature>
<dbReference type="Gene3D" id="3.40.50.2300">
    <property type="match status" value="1"/>
</dbReference>
<evidence type="ECO:0000259" key="3">
    <source>
        <dbReference type="PROSITE" id="PS50043"/>
    </source>
</evidence>
<proteinExistence type="predicted"/>
<dbReference type="InterPro" id="IPR011006">
    <property type="entry name" value="CheY-like_superfamily"/>
</dbReference>
<organism evidence="5 6">
    <name type="scientific">Pseudonocardia parietis</name>
    <dbReference type="NCBI Taxonomy" id="570936"/>
    <lineage>
        <taxon>Bacteria</taxon>
        <taxon>Bacillati</taxon>
        <taxon>Actinomycetota</taxon>
        <taxon>Actinomycetes</taxon>
        <taxon>Pseudonocardiales</taxon>
        <taxon>Pseudonocardiaceae</taxon>
        <taxon>Pseudonocardia</taxon>
    </lineage>
</organism>
<feature type="domain" description="Response regulatory" evidence="4">
    <location>
        <begin position="27"/>
        <end position="147"/>
    </location>
</feature>
<dbReference type="Pfam" id="PF00196">
    <property type="entry name" value="GerE"/>
    <property type="match status" value="1"/>
</dbReference>
<evidence type="ECO:0000259" key="4">
    <source>
        <dbReference type="PROSITE" id="PS50110"/>
    </source>
</evidence>
<dbReference type="RefSeq" id="WP_245350844.1">
    <property type="nucleotide sequence ID" value="NZ_JAGINU010000001.1"/>
</dbReference>
<dbReference type="SMART" id="SM00421">
    <property type="entry name" value="HTH_LUXR"/>
    <property type="match status" value="1"/>
</dbReference>
<dbReference type="SUPFAM" id="SSF52172">
    <property type="entry name" value="CheY-like"/>
    <property type="match status" value="1"/>
</dbReference>
<evidence type="ECO:0000256" key="2">
    <source>
        <dbReference type="PROSITE-ProRule" id="PRU00169"/>
    </source>
</evidence>
<comment type="caution">
    <text evidence="5">The sequence shown here is derived from an EMBL/GenBank/DDBJ whole genome shotgun (WGS) entry which is preliminary data.</text>
</comment>
<evidence type="ECO:0000256" key="1">
    <source>
        <dbReference type="ARBA" id="ARBA00023125"/>
    </source>
</evidence>
<keyword evidence="2" id="KW-0597">Phosphoprotein</keyword>
<dbReference type="InterPro" id="IPR000792">
    <property type="entry name" value="Tscrpt_reg_LuxR_C"/>
</dbReference>
<evidence type="ECO:0000313" key="6">
    <source>
        <dbReference type="Proteomes" id="UP001519295"/>
    </source>
</evidence>
<dbReference type="PRINTS" id="PR00038">
    <property type="entry name" value="HTHLUXR"/>
</dbReference>
<dbReference type="InterPro" id="IPR039420">
    <property type="entry name" value="WalR-like"/>
</dbReference>
<accession>A0ABS4VTZ2</accession>
<keyword evidence="1 5" id="KW-0238">DNA-binding</keyword>